<feature type="region of interest" description="Disordered" evidence="1">
    <location>
        <begin position="743"/>
        <end position="776"/>
    </location>
</feature>
<feature type="region of interest" description="Disordered" evidence="1">
    <location>
        <begin position="1040"/>
        <end position="1092"/>
    </location>
</feature>
<reference evidence="2" key="2">
    <citation type="journal article" date="2019" name="IMA Fungus">
        <title>Genome sequencing and comparison of five Tilletia species to identify candidate genes for the detection of regulated species infecting wheat.</title>
        <authorList>
            <person name="Nguyen H.D.T."/>
            <person name="Sultana T."/>
            <person name="Kesanakurti P."/>
            <person name="Hambleton S."/>
        </authorList>
    </citation>
    <scope>NUCLEOTIDE SEQUENCE</scope>
    <source>
        <strain evidence="2">DAOMC 236422</strain>
    </source>
</reference>
<feature type="compositionally biased region" description="Gly residues" evidence="1">
    <location>
        <begin position="1563"/>
        <end position="1572"/>
    </location>
</feature>
<reference evidence="2" key="1">
    <citation type="submission" date="2016-04" db="EMBL/GenBank/DDBJ databases">
        <authorList>
            <person name="Nguyen H.D."/>
            <person name="Samba Siva P."/>
            <person name="Cullis J."/>
            <person name="Levesque C.A."/>
            <person name="Hambleton S."/>
        </authorList>
    </citation>
    <scope>NUCLEOTIDE SEQUENCE</scope>
    <source>
        <strain evidence="2">DAOMC 236422</strain>
    </source>
</reference>
<feature type="compositionally biased region" description="Low complexity" evidence="1">
    <location>
        <begin position="1373"/>
        <end position="1387"/>
    </location>
</feature>
<feature type="region of interest" description="Disordered" evidence="1">
    <location>
        <begin position="339"/>
        <end position="372"/>
    </location>
</feature>
<organism evidence="2 3">
    <name type="scientific">Tilletia walkeri</name>
    <dbReference type="NCBI Taxonomy" id="117179"/>
    <lineage>
        <taxon>Eukaryota</taxon>
        <taxon>Fungi</taxon>
        <taxon>Dikarya</taxon>
        <taxon>Basidiomycota</taxon>
        <taxon>Ustilaginomycotina</taxon>
        <taxon>Exobasidiomycetes</taxon>
        <taxon>Tilletiales</taxon>
        <taxon>Tilletiaceae</taxon>
        <taxon>Tilletia</taxon>
    </lineage>
</organism>
<feature type="compositionally biased region" description="Gly residues" evidence="1">
    <location>
        <begin position="1317"/>
        <end position="1326"/>
    </location>
</feature>
<feature type="compositionally biased region" description="Basic and acidic residues" evidence="1">
    <location>
        <begin position="876"/>
        <end position="897"/>
    </location>
</feature>
<feature type="region of interest" description="Disordered" evidence="1">
    <location>
        <begin position="854"/>
        <end position="903"/>
    </location>
</feature>
<feature type="compositionally biased region" description="Low complexity" evidence="1">
    <location>
        <begin position="605"/>
        <end position="616"/>
    </location>
</feature>
<sequence length="1594" mass="166881">MGKSVAFRDVVNVIPERPEKPVSVSTSAWTKNFAATSRVTTNLFNRVRPSSAFVSASDAANERDSVATQGRFAVIAPENGTAAHPNGATTHGASPPEKPGFHPSGTTPTDEMPASAARDLQARAKKFQKAMPRIGPRWLSGSISSNSVPVPAVAPAGNEAALLALGISAPQPAPSISPPMTPEQTMLAGGPSALPKRFQQHAGVQSQFSGHTHSASLPAFGFPVTPPQVDVPSLGEGAGSPQPNMGILDRTVSSQQIHNVATSNSVIPGKAPLRSCLKGPTPMFFAEMSVFVRMNHITSGEVSAPVQENYFDPASLSPAAHQTEAGSPQAPLIRGLATDRPWHRTEGPPVLSRQSAYKVASRSPEQEYPSADGIISASSMPMLNATQGQHQLAPPFPVPQRTPSPGAQRPDGQQSGGHDHSPTGGIHSSASAGPLSDPAQTSVPGPPADASGTWIVLNSECACKDCIARILHGLSPSYTPSWTQIARNKYLADRAQERKVREQGMDADMRLALRGLEETTKEWLEGRNLESVTDAELAALNADDLISGLLDVHMEEDEEEEEEDVQPYTSPPVQVIEDAPTLDAPYSDDSSNTLLSANGKVRHNSISPKPSFSSQSTLDPTMFKQWPSKPFEAQSTSSSGSCSPKFGPVHVPHRHSSQPVRGPVSLHSRTASQEFPPPSPSAAATAYLNTPLSAGLKTSADEDPELKAALATPPLSRRTSFGSATFRALNRRASLESLRDAKRRNSISNLQPQAEDEKLVETAERDDEGSGDEDYGSAETSAVVVIEEPGLPPLLSALSPAKATPAGNQTRAVPAASSSAMPPPAWALDVATPTGTEHVPMFQNTKLDLALTVPVRDSEEEEENIRTPVATEFGAEDGKIRQNHDGGSRRGHGEDSTLQRASWAPSFVMRGLIKERTQRRGSDVGAGGTAPPPVVDGEYGMPPANWDRRPSDSQNSETSVYVDARQSSIGHLTSSSHVQNQPSVAGMKISAHQESISEKSEEVPVSFSSTTLSSNRASMREGANVNGMFASWGGPTAFAPASEKVGQSESTSNAASPNTSRPQSPQMPKLTLADRRRARKDSLSTEVPIPSVANGSLSIDLTAAVKLSQKPPPYSADDNDTPPDLSSKANPVDQKISSSISDSWHASSSSHDAQTMYPAAIAQYVRQSGPSTQTGANIGSAATQAGWSVESLPIPPSINSRGGGMAGSASASVESLHATLPSDAKGQLQPSSARRTGAEDEMETLMSPMGKPKLTQKDSYSGNGNGRNSRSNSPESVRNVGLGIGKRVKDLFGNSRSHSKGFFPSNVMSSPSPLSSGFGGFGGGEGVSHAPGMENEPLPPSPATPGGTKFRAFDKFTSAVRRGRQSTAERLQSSSSKKSLSPSTPKSNFSPQSDGAPGSASDGFFPVNKVRSAEPLSAMPKPYATAQSAPAVPTLATTKDRESTGGKESGGWKPRLGRSFSGDAIREALSGGSSTKDNHASTSSAAHANGYAHGSNGSNDRQHTGNGNHSNKKSSSSFAGAFLATLSQTGGGGVGVPLPTASASAYPRNRGNNGGMSRPGTSDGFGGDGFGGVSRSKSRERPTHRPAQSQGTFY</sequence>
<feature type="compositionally biased region" description="Polar residues" evidence="1">
    <location>
        <begin position="633"/>
        <end position="642"/>
    </location>
</feature>
<keyword evidence="3" id="KW-1185">Reference proteome</keyword>
<dbReference type="Proteomes" id="UP000078113">
    <property type="component" value="Unassembled WGS sequence"/>
</dbReference>
<feature type="compositionally biased region" description="Polar residues" evidence="1">
    <location>
        <begin position="1045"/>
        <end position="1066"/>
    </location>
</feature>
<gene>
    <name evidence="2" type="ORF">A4X09_0g1258</name>
</gene>
<feature type="region of interest" description="Disordered" evidence="1">
    <location>
        <begin position="915"/>
        <end position="1017"/>
    </location>
</feature>
<feature type="region of interest" description="Disordered" evidence="1">
    <location>
        <begin position="79"/>
        <end position="116"/>
    </location>
</feature>
<feature type="region of interest" description="Disordered" evidence="1">
    <location>
        <begin position="1108"/>
        <end position="1152"/>
    </location>
</feature>
<feature type="compositionally biased region" description="Polar residues" evidence="1">
    <location>
        <begin position="1006"/>
        <end position="1017"/>
    </location>
</feature>
<feature type="compositionally biased region" description="Low complexity" evidence="1">
    <location>
        <begin position="1136"/>
        <end position="1152"/>
    </location>
</feature>
<feature type="region of interest" description="Disordered" evidence="1">
    <location>
        <begin position="581"/>
        <end position="718"/>
    </location>
</feature>
<feature type="compositionally biased region" description="Polar residues" evidence="1">
    <location>
        <begin position="952"/>
        <end position="983"/>
    </location>
</feature>
<comment type="caution">
    <text evidence="2">The sequence shown here is derived from an EMBL/GenBank/DDBJ whole genome shotgun (WGS) entry which is preliminary data.</text>
</comment>
<name>A0A8X7NC73_9BASI</name>
<feature type="region of interest" description="Disordered" evidence="1">
    <location>
        <begin position="1303"/>
        <end position="1594"/>
    </location>
</feature>
<feature type="compositionally biased region" description="Low complexity" evidence="1">
    <location>
        <begin position="1305"/>
        <end position="1316"/>
    </location>
</feature>
<evidence type="ECO:0000313" key="3">
    <source>
        <dbReference type="Proteomes" id="UP000078113"/>
    </source>
</evidence>
<feature type="compositionally biased region" description="Basic and acidic residues" evidence="1">
    <location>
        <begin position="1072"/>
        <end position="1083"/>
    </location>
</feature>
<feature type="compositionally biased region" description="Low complexity" evidence="1">
    <location>
        <begin position="1504"/>
        <end position="1527"/>
    </location>
</feature>
<feature type="region of interest" description="Disordered" evidence="1">
    <location>
        <begin position="1193"/>
        <end position="1279"/>
    </location>
</feature>
<accession>A0A8X7NC73</accession>
<feature type="compositionally biased region" description="Acidic residues" evidence="1">
    <location>
        <begin position="764"/>
        <end position="776"/>
    </location>
</feature>
<proteinExistence type="predicted"/>
<evidence type="ECO:0000256" key="1">
    <source>
        <dbReference type="SAM" id="MobiDB-lite"/>
    </source>
</evidence>
<feature type="region of interest" description="Disordered" evidence="1">
    <location>
        <begin position="388"/>
        <end position="448"/>
    </location>
</feature>
<evidence type="ECO:0000313" key="2">
    <source>
        <dbReference type="EMBL" id="KAE8271087.1"/>
    </source>
</evidence>
<dbReference type="EMBL" id="LWDG02000028">
    <property type="protein sequence ID" value="KAE8271087.1"/>
    <property type="molecule type" value="Genomic_DNA"/>
</dbReference>
<protein>
    <submittedName>
        <fullName evidence="2">Uncharacterized protein</fullName>
    </submittedName>
</protein>